<feature type="domain" description="2TM" evidence="4">
    <location>
        <begin position="82"/>
        <end position="142"/>
    </location>
</feature>
<gene>
    <name evidence="5" type="ORF">D5H78_02220</name>
</gene>
<feature type="region of interest" description="Disordered" evidence="1">
    <location>
        <begin position="1"/>
        <end position="23"/>
    </location>
</feature>
<dbReference type="Proteomes" id="UP000265614">
    <property type="component" value="Unassembled WGS sequence"/>
</dbReference>
<evidence type="ECO:0000256" key="1">
    <source>
        <dbReference type="SAM" id="MobiDB-lite"/>
    </source>
</evidence>
<comment type="caution">
    <text evidence="5">The sequence shown here is derived from an EMBL/GenBank/DDBJ whole genome shotgun (WGS) entry which is preliminary data.</text>
</comment>
<feature type="transmembrane region" description="Helical" evidence="2">
    <location>
        <begin position="96"/>
        <end position="119"/>
    </location>
</feature>
<organism evidence="5 6">
    <name type="scientific">Vallicoccus soli</name>
    <dbReference type="NCBI Taxonomy" id="2339232"/>
    <lineage>
        <taxon>Bacteria</taxon>
        <taxon>Bacillati</taxon>
        <taxon>Actinomycetota</taxon>
        <taxon>Actinomycetes</taxon>
        <taxon>Motilibacterales</taxon>
        <taxon>Vallicoccaceae</taxon>
        <taxon>Vallicoccus</taxon>
    </lineage>
</organism>
<name>A0A3A3Z4F7_9ACTN</name>
<dbReference type="Pfam" id="PF13239">
    <property type="entry name" value="2TM"/>
    <property type="match status" value="1"/>
</dbReference>
<evidence type="ECO:0000259" key="3">
    <source>
        <dbReference type="Pfam" id="PF08044"/>
    </source>
</evidence>
<sequence>MTDQQPARTGSARARAGDADRERTSALLGDAAGAGYLRLDELDERLDRALAARTTGELDALVADLPASLRQERERRERALRERASAQACLRPQVRAYAAVMALLVGIWLAVGLSAGAWYPWPVWPALGWGIGIAGHARRAYGRPALG</sequence>
<dbReference type="InterPro" id="IPR012551">
    <property type="entry name" value="DUF1707_SHOCT-like"/>
</dbReference>
<keyword evidence="2" id="KW-0472">Membrane</keyword>
<keyword evidence="6" id="KW-1185">Reference proteome</keyword>
<feature type="domain" description="DUF1707" evidence="3">
    <location>
        <begin position="15"/>
        <end position="66"/>
    </location>
</feature>
<dbReference type="OrthoDB" id="5145586at2"/>
<dbReference type="RefSeq" id="WP_119948744.1">
    <property type="nucleotide sequence ID" value="NZ_QZEZ01000001.1"/>
</dbReference>
<evidence type="ECO:0000313" key="6">
    <source>
        <dbReference type="Proteomes" id="UP000265614"/>
    </source>
</evidence>
<evidence type="ECO:0000313" key="5">
    <source>
        <dbReference type="EMBL" id="RJK97818.1"/>
    </source>
</evidence>
<evidence type="ECO:0000259" key="4">
    <source>
        <dbReference type="Pfam" id="PF13239"/>
    </source>
</evidence>
<dbReference type="PANTHER" id="PTHR40763:SF4">
    <property type="entry name" value="DUF1707 DOMAIN-CONTAINING PROTEIN"/>
    <property type="match status" value="1"/>
</dbReference>
<dbReference type="EMBL" id="QZEZ01000001">
    <property type="protein sequence ID" value="RJK97818.1"/>
    <property type="molecule type" value="Genomic_DNA"/>
</dbReference>
<dbReference type="Pfam" id="PF08044">
    <property type="entry name" value="DUF1707"/>
    <property type="match status" value="1"/>
</dbReference>
<proteinExistence type="predicted"/>
<reference evidence="5 6" key="1">
    <citation type="submission" date="2018-09" db="EMBL/GenBank/DDBJ databases">
        <title>YIM 75000 draft genome.</title>
        <authorList>
            <person name="Tang S."/>
            <person name="Feng Y."/>
        </authorList>
    </citation>
    <scope>NUCLEOTIDE SEQUENCE [LARGE SCALE GENOMIC DNA]</scope>
    <source>
        <strain evidence="5 6">YIM 75000</strain>
    </source>
</reference>
<dbReference type="AlphaFoldDB" id="A0A3A3Z4F7"/>
<dbReference type="InterPro" id="IPR025698">
    <property type="entry name" value="2TM_dom"/>
</dbReference>
<evidence type="ECO:0000256" key="2">
    <source>
        <dbReference type="SAM" id="Phobius"/>
    </source>
</evidence>
<accession>A0A3A3Z4F7</accession>
<keyword evidence="2" id="KW-1133">Transmembrane helix</keyword>
<keyword evidence="2" id="KW-0812">Transmembrane</keyword>
<dbReference type="PANTHER" id="PTHR40763">
    <property type="entry name" value="MEMBRANE PROTEIN-RELATED"/>
    <property type="match status" value="1"/>
</dbReference>
<protein>
    <submittedName>
        <fullName evidence="5">DUF1707 domain-containing protein</fullName>
    </submittedName>
</protein>